<keyword evidence="1 9" id="KW-0963">Cytoplasm</keyword>
<evidence type="ECO:0000256" key="2">
    <source>
        <dbReference type="ARBA" id="ARBA00022741"/>
    </source>
</evidence>
<dbReference type="SMART" id="SM00487">
    <property type="entry name" value="DEXDc"/>
    <property type="match status" value="1"/>
</dbReference>
<dbReference type="Gene3D" id="3.40.50.11180">
    <property type="match status" value="1"/>
</dbReference>
<dbReference type="InterPro" id="IPR011545">
    <property type="entry name" value="DEAD/DEAH_box_helicase_dom"/>
</dbReference>
<evidence type="ECO:0000256" key="9">
    <source>
        <dbReference type="HAMAP-Rule" id="MF_00969"/>
    </source>
</evidence>
<dbReference type="Gene3D" id="3.90.1150.50">
    <property type="entry name" value="Transcription-repair-coupling factor, D7 domain"/>
    <property type="match status" value="1"/>
</dbReference>
<dbReference type="SUPFAM" id="SSF143517">
    <property type="entry name" value="TRCF domain-like"/>
    <property type="match status" value="1"/>
</dbReference>
<keyword evidence="5" id="KW-0347">Helicase</keyword>
<keyword evidence="6 9" id="KW-0067">ATP-binding</keyword>
<sequence length="1162" mass="131673">MMTLAQIVEIWKGKHPYDQVRKELRPGVGQLVVGLTDLPRSCWAAALAEDTGDPMLIIAPTVESAKTTYHDLTSLLPEAKVFYFPHLDLLPYEVYARNVEITAQRITVLTKLARQEAVIVVASVESLGKKLVAPATIMAYSISLAVGQEMDTRELTQKLVGMGYTKEDLVEVPGTFSVRGGIIDVFPMTENLPYRVEFFDDEIESLRHFHPDTQRSLEEKGEIWISPAHEFPAREDLLMETGAKVSQELSGILSSYSGAAKKNIKDHFSPLIEGLEQGIWSQGMEQFIPYLYPEINGLADYLPPGGLILIHEPDLVRENMEKIIQEFNSWYYDLLEEGKILPSFAQNFLDYEHFTEMIQAHPYLLLAHLPETAGLPIKYQNEAITRDLPNYRGQIQRLAEDLKYYQREKYRIVLSASSQIRKEKLRELMKEIDLYGVEIVDGALSRGFDSPDLKLVVLSETDVLEQNLHAKNRRPMRKGEQIASFLDLKVGDYVVHVNHGIGRYMGVERLEIGDAERDYLLLQYAGADKLYVPTDQVDLIQKYVGNEGQAPKVYKLGGTEWNRVKAKVRSSVQDIAKELLDLYAAREAVQGYAFSPDTVWQKEFEDAFPFPETEDQLKAVQEIKNDMEKSKPMDRLLCGDVGYGKTEVALRAAFKAVMDGKQVAVLVPTTILAQQHQRTFEERFEGLPVTTGVLSRFKTPANIKTTLKNLARGSVDIVIGTHRLLSKDVIFKDLGLLIIDEEQRFGVVHKEKIKTLRKNIDVLTMTATPIPRTLHMSLVGARDMSLIETPPEDRQPVLTYVMEYQERVIKEAVSREMNRGGQVYFVHNRIDNIYSLADQIRALIPETKVIVGHGQMKEHELEGVMQEFVEGNYHVLVCTTIVESGLDIPNVNTLIVNEADRLGLSQLYQLRGRVGRSSKQAYAYFTYRKDKVLSGIAKKRLTAIRDFTELGAGFKIAMRDLEIRGAGNILGAEQHGHIMAVGFDLYCKLLAEEVAKQRNKQESIPEKITPLLELNIDAFIPDQYVAEVDLKIEIYKRLAGAEELKEVDDLEYEAEDRFGVMGVSVRNLFFLSKLKVLAQKLKITAITQLKNQVTIRFSPEHQVSGEELGKIAREFGRRISFSVSEELEIHLQAHQLSQEKVLTMLQKILISLLGFIQKTDMI</sequence>
<feature type="domain" description="Helicase ATP-binding" evidence="10">
    <location>
        <begin position="626"/>
        <end position="787"/>
    </location>
</feature>
<keyword evidence="2 9" id="KW-0547">Nucleotide-binding</keyword>
<dbReference type="PROSITE" id="PS51194">
    <property type="entry name" value="HELICASE_CTER"/>
    <property type="match status" value="1"/>
</dbReference>
<dbReference type="PROSITE" id="PS51192">
    <property type="entry name" value="HELICASE_ATP_BIND_1"/>
    <property type="match status" value="1"/>
</dbReference>
<dbReference type="RefSeq" id="WP_345968439.1">
    <property type="nucleotide sequence ID" value="NZ_JBDIOZ010000037.1"/>
</dbReference>
<gene>
    <name evidence="9 12" type="primary">mfd</name>
    <name evidence="12" type="ORF">NVS47_07405</name>
</gene>
<dbReference type="SMART" id="SM00982">
    <property type="entry name" value="TRCF"/>
    <property type="match status" value="1"/>
</dbReference>
<evidence type="ECO:0000259" key="11">
    <source>
        <dbReference type="PROSITE" id="PS51194"/>
    </source>
</evidence>
<evidence type="ECO:0000256" key="8">
    <source>
        <dbReference type="ARBA" id="ARBA00023204"/>
    </source>
</evidence>
<dbReference type="SUPFAM" id="SSF52540">
    <property type="entry name" value="P-loop containing nucleoside triphosphate hydrolases"/>
    <property type="match status" value="4"/>
</dbReference>
<accession>A0ABT1Y394</accession>
<evidence type="ECO:0000256" key="7">
    <source>
        <dbReference type="ARBA" id="ARBA00023125"/>
    </source>
</evidence>
<proteinExistence type="inferred from homology"/>
<evidence type="ECO:0000313" key="13">
    <source>
        <dbReference type="Proteomes" id="UP001524944"/>
    </source>
</evidence>
<evidence type="ECO:0000256" key="1">
    <source>
        <dbReference type="ARBA" id="ARBA00022490"/>
    </source>
</evidence>
<dbReference type="InterPro" id="IPR037235">
    <property type="entry name" value="TRCF-like_C_D7"/>
</dbReference>
<comment type="subcellular location">
    <subcellularLocation>
        <location evidence="9">Cytoplasm</location>
    </subcellularLocation>
</comment>
<dbReference type="SMART" id="SM01058">
    <property type="entry name" value="CarD_TRCF"/>
    <property type="match status" value="1"/>
</dbReference>
<dbReference type="SMART" id="SM00490">
    <property type="entry name" value="HELICc"/>
    <property type="match status" value="1"/>
</dbReference>
<dbReference type="Pfam" id="PF00270">
    <property type="entry name" value="DEAD"/>
    <property type="match status" value="1"/>
</dbReference>
<dbReference type="CDD" id="cd17991">
    <property type="entry name" value="DEXHc_TRCF"/>
    <property type="match status" value="1"/>
</dbReference>
<dbReference type="Pfam" id="PF02559">
    <property type="entry name" value="CarD_TRCF_RID"/>
    <property type="match status" value="1"/>
</dbReference>
<evidence type="ECO:0000256" key="5">
    <source>
        <dbReference type="ARBA" id="ARBA00022806"/>
    </source>
</evidence>
<reference evidence="12 13" key="1">
    <citation type="submission" date="2022-08" db="EMBL/GenBank/DDBJ databases">
        <title>Proteogenomics of the novel Dehalobacterium formicoaceticum strain EZ94 highlights a key role of methyltransferases during anaerobic dichloromethane degradation.</title>
        <authorList>
            <person name="Wasmund K."/>
        </authorList>
    </citation>
    <scope>NUCLEOTIDE SEQUENCE [LARGE SCALE GENOMIC DNA]</scope>
    <source>
        <strain evidence="12 13">EZ94</strain>
    </source>
</reference>
<evidence type="ECO:0000259" key="10">
    <source>
        <dbReference type="PROSITE" id="PS51192"/>
    </source>
</evidence>
<dbReference type="InterPro" id="IPR014001">
    <property type="entry name" value="Helicase_ATP-bd"/>
</dbReference>
<dbReference type="PANTHER" id="PTHR47964">
    <property type="entry name" value="ATP-DEPENDENT DNA HELICASE HOMOLOG RECG, CHLOROPLASTIC"/>
    <property type="match status" value="1"/>
</dbReference>
<dbReference type="InterPro" id="IPR003711">
    <property type="entry name" value="CarD-like/TRCF_RID"/>
</dbReference>
<name>A0ABT1Y394_9FIRM</name>
<dbReference type="EC" id="3.6.4.-" evidence="9"/>
<keyword evidence="7 9" id="KW-0238">DNA-binding</keyword>
<dbReference type="Proteomes" id="UP001524944">
    <property type="component" value="Unassembled WGS sequence"/>
</dbReference>
<dbReference type="InterPro" id="IPR041471">
    <property type="entry name" value="UvrB_inter"/>
</dbReference>
<dbReference type="InterPro" id="IPR005118">
    <property type="entry name" value="TRCF_C"/>
</dbReference>
<comment type="similarity">
    <text evidence="9">In the N-terminal section; belongs to the UvrB family.</text>
</comment>
<keyword evidence="4 9" id="KW-0378">Hydrolase</keyword>
<organism evidence="12 13">
    <name type="scientific">Dehalobacterium formicoaceticum</name>
    <dbReference type="NCBI Taxonomy" id="51515"/>
    <lineage>
        <taxon>Bacteria</taxon>
        <taxon>Bacillati</taxon>
        <taxon>Bacillota</taxon>
        <taxon>Clostridia</taxon>
        <taxon>Eubacteriales</taxon>
        <taxon>Peptococcaceae</taxon>
        <taxon>Dehalobacterium</taxon>
    </lineage>
</organism>
<comment type="caution">
    <text evidence="12">The sequence shown here is derived from an EMBL/GenBank/DDBJ whole genome shotgun (WGS) entry which is preliminary data.</text>
</comment>
<dbReference type="Pfam" id="PF03461">
    <property type="entry name" value="TRCF"/>
    <property type="match status" value="1"/>
</dbReference>
<comment type="similarity">
    <text evidence="9">In the C-terminal section; belongs to the helicase family. RecG subfamily.</text>
</comment>
<dbReference type="Gene3D" id="3.30.2060.10">
    <property type="entry name" value="Penicillin-binding protein 1b domain"/>
    <property type="match status" value="1"/>
</dbReference>
<dbReference type="InterPro" id="IPR036101">
    <property type="entry name" value="CarD-like/TRCF_RID_sf"/>
</dbReference>
<comment type="function">
    <text evidence="9">Couples transcription and DNA repair by recognizing RNA polymerase (RNAP) stalled at DNA lesions. Mediates ATP-dependent release of RNAP and its truncated transcript from the DNA, and recruitment of nucleotide excision repair machinery to the damaged site.</text>
</comment>
<dbReference type="Gene3D" id="3.40.50.300">
    <property type="entry name" value="P-loop containing nucleotide triphosphate hydrolases"/>
    <property type="match status" value="2"/>
</dbReference>
<protein>
    <recommendedName>
        <fullName evidence="9">Transcription-repair-coupling factor</fullName>
        <shortName evidence="9">TRCF</shortName>
        <ecNumber evidence="9">3.6.4.-</ecNumber>
    </recommendedName>
</protein>
<dbReference type="InterPro" id="IPR027417">
    <property type="entry name" value="P-loop_NTPase"/>
</dbReference>
<feature type="domain" description="Helicase C-terminal" evidence="11">
    <location>
        <begin position="796"/>
        <end position="962"/>
    </location>
</feature>
<dbReference type="InterPro" id="IPR004576">
    <property type="entry name" value="Mfd"/>
</dbReference>
<dbReference type="HAMAP" id="MF_00969">
    <property type="entry name" value="TRCF"/>
    <property type="match status" value="1"/>
</dbReference>
<dbReference type="NCBIfam" id="TIGR00580">
    <property type="entry name" value="mfd"/>
    <property type="match status" value="1"/>
</dbReference>
<keyword evidence="8 9" id="KW-0234">DNA repair</keyword>
<evidence type="ECO:0000313" key="12">
    <source>
        <dbReference type="EMBL" id="MCR6545342.1"/>
    </source>
</evidence>
<dbReference type="Pfam" id="PF17757">
    <property type="entry name" value="UvrB_inter"/>
    <property type="match status" value="1"/>
</dbReference>
<evidence type="ECO:0000256" key="4">
    <source>
        <dbReference type="ARBA" id="ARBA00022801"/>
    </source>
</evidence>
<dbReference type="PANTHER" id="PTHR47964:SF1">
    <property type="entry name" value="ATP-DEPENDENT DNA HELICASE HOMOLOG RECG, CHLOROPLASTIC"/>
    <property type="match status" value="1"/>
</dbReference>
<evidence type="ECO:0000256" key="3">
    <source>
        <dbReference type="ARBA" id="ARBA00022763"/>
    </source>
</evidence>
<dbReference type="EMBL" id="JANPWE010000003">
    <property type="protein sequence ID" value="MCR6545342.1"/>
    <property type="molecule type" value="Genomic_DNA"/>
</dbReference>
<evidence type="ECO:0000256" key="6">
    <source>
        <dbReference type="ARBA" id="ARBA00022840"/>
    </source>
</evidence>
<keyword evidence="13" id="KW-1185">Reference proteome</keyword>
<keyword evidence="3 9" id="KW-0227">DNA damage</keyword>
<dbReference type="InterPro" id="IPR047112">
    <property type="entry name" value="RecG/Mfd"/>
</dbReference>
<dbReference type="InterPro" id="IPR001650">
    <property type="entry name" value="Helicase_C-like"/>
</dbReference>
<dbReference type="Pfam" id="PF00271">
    <property type="entry name" value="Helicase_C"/>
    <property type="match status" value="1"/>
</dbReference>
<dbReference type="SUPFAM" id="SSF141259">
    <property type="entry name" value="CarD-like"/>
    <property type="match status" value="1"/>
</dbReference>
<dbReference type="Gene3D" id="2.40.10.170">
    <property type="match status" value="1"/>
</dbReference>